<feature type="signal peptide" evidence="1">
    <location>
        <begin position="1"/>
        <end position="20"/>
    </location>
</feature>
<name>A0AAV9NZ53_9PEZI</name>
<accession>A0AAV9NZ53</accession>
<dbReference type="InterPro" id="IPR045469">
    <property type="entry name" value="Nis1"/>
</dbReference>
<dbReference type="EMBL" id="JAVRRT010000017">
    <property type="protein sequence ID" value="KAK5165236.1"/>
    <property type="molecule type" value="Genomic_DNA"/>
</dbReference>
<dbReference type="RefSeq" id="XP_064655379.1">
    <property type="nucleotide sequence ID" value="XM_064806562.1"/>
</dbReference>
<evidence type="ECO:0000313" key="3">
    <source>
        <dbReference type="Proteomes" id="UP001337655"/>
    </source>
</evidence>
<dbReference type="Proteomes" id="UP001337655">
    <property type="component" value="Unassembled WGS sequence"/>
</dbReference>
<evidence type="ECO:0000313" key="2">
    <source>
        <dbReference type="EMBL" id="KAK5165236.1"/>
    </source>
</evidence>
<keyword evidence="3" id="KW-1185">Reference proteome</keyword>
<comment type="caution">
    <text evidence="2">The sequence shown here is derived from an EMBL/GenBank/DDBJ whole genome shotgun (WGS) entry which is preliminary data.</text>
</comment>
<dbReference type="AlphaFoldDB" id="A0AAV9NZ53"/>
<sequence length="143" mass="14805">MRNAAVITSALSLLAASASARIIAIAAPRTVAAGSTVVLQIIAEDDIQANQDVAISFGLESGKAIPNSLGQLLTSKFLGPDMSNIADNFTAHVEIPASMPKGKAALTAFLFSLDGAAYEPNTETFELITTVGKFTSSEYVRSG</sequence>
<organism evidence="2 3">
    <name type="scientific">Saxophila tyrrhenica</name>
    <dbReference type="NCBI Taxonomy" id="1690608"/>
    <lineage>
        <taxon>Eukaryota</taxon>
        <taxon>Fungi</taxon>
        <taxon>Dikarya</taxon>
        <taxon>Ascomycota</taxon>
        <taxon>Pezizomycotina</taxon>
        <taxon>Dothideomycetes</taxon>
        <taxon>Dothideomycetidae</taxon>
        <taxon>Mycosphaerellales</taxon>
        <taxon>Extremaceae</taxon>
        <taxon>Saxophila</taxon>
    </lineage>
</organism>
<dbReference type="Pfam" id="PF19271">
    <property type="entry name" value="Nis1"/>
    <property type="match status" value="1"/>
</dbReference>
<reference evidence="2 3" key="1">
    <citation type="submission" date="2023-08" db="EMBL/GenBank/DDBJ databases">
        <title>Black Yeasts Isolated from many extreme environments.</title>
        <authorList>
            <person name="Coleine C."/>
            <person name="Stajich J.E."/>
            <person name="Selbmann L."/>
        </authorList>
    </citation>
    <scope>NUCLEOTIDE SEQUENCE [LARGE SCALE GENOMIC DNA]</scope>
    <source>
        <strain evidence="2 3">CCFEE 5935</strain>
    </source>
</reference>
<dbReference type="GeneID" id="89930666"/>
<evidence type="ECO:0000256" key="1">
    <source>
        <dbReference type="SAM" id="SignalP"/>
    </source>
</evidence>
<gene>
    <name evidence="2" type="ORF">LTR77_009334</name>
</gene>
<protein>
    <recommendedName>
        <fullName evidence="4">Cohesin domain-containing protein</fullName>
    </recommendedName>
</protein>
<evidence type="ECO:0008006" key="4">
    <source>
        <dbReference type="Google" id="ProtNLM"/>
    </source>
</evidence>
<feature type="chain" id="PRO_5043418061" description="Cohesin domain-containing protein" evidence="1">
    <location>
        <begin position="21"/>
        <end position="143"/>
    </location>
</feature>
<proteinExistence type="predicted"/>
<keyword evidence="1" id="KW-0732">Signal</keyword>